<keyword evidence="2 3" id="KW-0732">Signal</keyword>
<evidence type="ECO:0000259" key="4">
    <source>
        <dbReference type="Pfam" id="PF09375"/>
    </source>
</evidence>
<dbReference type="RefSeq" id="WP_085285286.1">
    <property type="nucleotide sequence ID" value="NZ_FOBI01000011.1"/>
</dbReference>
<dbReference type="GO" id="GO:0030313">
    <property type="term" value="C:cell envelope"/>
    <property type="evidence" value="ECO:0007669"/>
    <property type="project" value="UniProtKB-SubCell"/>
</dbReference>
<evidence type="ECO:0000256" key="2">
    <source>
        <dbReference type="ARBA" id="ARBA00022729"/>
    </source>
</evidence>
<evidence type="ECO:0000256" key="1">
    <source>
        <dbReference type="ARBA" id="ARBA00004196"/>
    </source>
</evidence>
<feature type="domain" description="Imelysin-like" evidence="4">
    <location>
        <begin position="56"/>
        <end position="364"/>
    </location>
</feature>
<dbReference type="InterPro" id="IPR038352">
    <property type="entry name" value="Imelysin_sf"/>
</dbReference>
<keyword evidence="5" id="KW-0449">Lipoprotein</keyword>
<dbReference type="Gene3D" id="1.20.1420.20">
    <property type="entry name" value="M75 peptidase, HXXE motif"/>
    <property type="match status" value="1"/>
</dbReference>
<dbReference type="PROSITE" id="PS51257">
    <property type="entry name" value="PROKAR_LIPOPROTEIN"/>
    <property type="match status" value="1"/>
</dbReference>
<accession>A0A1H7QD05</accession>
<dbReference type="CDD" id="cd14658">
    <property type="entry name" value="Imelysin-like_IrpA"/>
    <property type="match status" value="1"/>
</dbReference>
<feature type="signal peptide" evidence="3">
    <location>
        <begin position="1"/>
        <end position="21"/>
    </location>
</feature>
<dbReference type="OrthoDB" id="5729110at2"/>
<keyword evidence="6" id="KW-1185">Reference proteome</keyword>
<evidence type="ECO:0000256" key="3">
    <source>
        <dbReference type="SAM" id="SignalP"/>
    </source>
</evidence>
<reference evidence="6" key="1">
    <citation type="submission" date="2016-10" db="EMBL/GenBank/DDBJ databases">
        <authorList>
            <person name="Varghese N."/>
            <person name="Submissions S."/>
        </authorList>
    </citation>
    <scope>NUCLEOTIDE SEQUENCE [LARGE SCALE GENOMIC DNA]</scope>
    <source>
        <strain evidence="6">CGMCC 1.9127</strain>
    </source>
</reference>
<dbReference type="AlphaFoldDB" id="A0A1H7QD05"/>
<sequence>MQLKKSLVAISLSAIILSACGGGSSTESEPETPVVDNSFSFNASEMITNLTNDVIVSGYMSLSTQAQAFHLTTLTLLNNPSAENLAASQQAWRDVRTPWEQGEAHIFGPVDALSIDPHLDTWPLNTSDLQALLASQSGFTAQQVKAFNDDVQGFHTMEFLLFGDGLTDNEKTIDEMTALEREYLVACAEVFSEYAQALADAWTVAYDANDSNSPAYKELLLSANNDVYASELGVIEELINGMIGIIDEVGNGKIAEPFGTNINTTDTSLVESQYSWNSLADFSDNIQGVQNVYRGEFAGAADKQGIIDFVGAADSALASKIDSQISDAITAINAIAGDNNLPFRQAINDADARIKIQAAIDALSLVQTSFEADVLPLLTKWQSS</sequence>
<dbReference type="InterPro" id="IPR034982">
    <property type="entry name" value="Imelysin-like_IrpA"/>
</dbReference>
<dbReference type="Pfam" id="PF09375">
    <property type="entry name" value="Peptidase_M75"/>
    <property type="match status" value="1"/>
</dbReference>
<dbReference type="STRING" id="641665.GCA_002104455_00896"/>
<dbReference type="EMBL" id="FOBI01000011">
    <property type="protein sequence ID" value="SEL45375.1"/>
    <property type="molecule type" value="Genomic_DNA"/>
</dbReference>
<comment type="subcellular location">
    <subcellularLocation>
        <location evidence="1">Cell envelope</location>
    </subcellularLocation>
</comment>
<dbReference type="InterPro" id="IPR018976">
    <property type="entry name" value="Imelysin-like"/>
</dbReference>
<evidence type="ECO:0000313" key="6">
    <source>
        <dbReference type="Proteomes" id="UP000199297"/>
    </source>
</evidence>
<proteinExistence type="predicted"/>
<dbReference type="Proteomes" id="UP000199297">
    <property type="component" value="Unassembled WGS sequence"/>
</dbReference>
<organism evidence="5 6">
    <name type="scientific">Colwellia chukchiensis</name>
    <dbReference type="NCBI Taxonomy" id="641665"/>
    <lineage>
        <taxon>Bacteria</taxon>
        <taxon>Pseudomonadati</taxon>
        <taxon>Pseudomonadota</taxon>
        <taxon>Gammaproteobacteria</taxon>
        <taxon>Alteromonadales</taxon>
        <taxon>Colwelliaceae</taxon>
        <taxon>Colwellia</taxon>
    </lineage>
</organism>
<gene>
    <name evidence="5" type="ORF">SAMN05216262_11149</name>
</gene>
<evidence type="ECO:0000313" key="5">
    <source>
        <dbReference type="EMBL" id="SEL45375.1"/>
    </source>
</evidence>
<protein>
    <submittedName>
        <fullName evidence="5">Predicted lipoprotein</fullName>
    </submittedName>
</protein>
<name>A0A1H7QD05_9GAMM</name>
<feature type="chain" id="PRO_5011760361" evidence="3">
    <location>
        <begin position="22"/>
        <end position="384"/>
    </location>
</feature>